<dbReference type="OrthoDB" id="310895at2759"/>
<dbReference type="Proteomes" id="UP000310158">
    <property type="component" value="Unassembled WGS sequence"/>
</dbReference>
<dbReference type="EMBL" id="SGPL01000330">
    <property type="protein sequence ID" value="THH13720.1"/>
    <property type="molecule type" value="Genomic_DNA"/>
</dbReference>
<evidence type="ECO:0000313" key="1">
    <source>
        <dbReference type="EMBL" id="THH13720.1"/>
    </source>
</evidence>
<protein>
    <submittedName>
        <fullName evidence="1">Uncharacterized protein</fullName>
    </submittedName>
</protein>
<organism evidence="1 2">
    <name type="scientific">Bondarzewia mesenterica</name>
    <dbReference type="NCBI Taxonomy" id="1095465"/>
    <lineage>
        <taxon>Eukaryota</taxon>
        <taxon>Fungi</taxon>
        <taxon>Dikarya</taxon>
        <taxon>Basidiomycota</taxon>
        <taxon>Agaricomycotina</taxon>
        <taxon>Agaricomycetes</taxon>
        <taxon>Russulales</taxon>
        <taxon>Bondarzewiaceae</taxon>
        <taxon>Bondarzewia</taxon>
    </lineage>
</organism>
<reference evidence="1 2" key="1">
    <citation type="submission" date="2019-02" db="EMBL/GenBank/DDBJ databases">
        <title>Genome sequencing of the rare red list fungi Bondarzewia mesenterica.</title>
        <authorList>
            <person name="Buettner E."/>
            <person name="Kellner H."/>
        </authorList>
    </citation>
    <scope>NUCLEOTIDE SEQUENCE [LARGE SCALE GENOMIC DNA]</scope>
    <source>
        <strain evidence="1 2">DSM 108281</strain>
    </source>
</reference>
<name>A0A4S4LTY7_9AGAM</name>
<comment type="caution">
    <text evidence="1">The sequence shown here is derived from an EMBL/GenBank/DDBJ whole genome shotgun (WGS) entry which is preliminary data.</text>
</comment>
<accession>A0A4S4LTY7</accession>
<gene>
    <name evidence="1" type="ORF">EW146_g6532</name>
</gene>
<proteinExistence type="predicted"/>
<dbReference type="AlphaFoldDB" id="A0A4S4LTY7"/>
<keyword evidence="2" id="KW-1185">Reference proteome</keyword>
<sequence>MRLQLSSLSLATSVALPSMDPSASSSSLRTRMMSSATSDSVYVLSATVFTEDITRVLKVAHRLKAETTWTSGIGRELTTLMSIFVHSLPLLLHHHAPLVSTDLQPFAIALAFSCTEDAFAADANHG</sequence>
<evidence type="ECO:0000313" key="2">
    <source>
        <dbReference type="Proteomes" id="UP000310158"/>
    </source>
</evidence>